<evidence type="ECO:0000313" key="2">
    <source>
        <dbReference type="Proteomes" id="UP000015354"/>
    </source>
</evidence>
<comment type="caution">
    <text evidence="1">The sequence shown here is derived from an EMBL/GenBank/DDBJ whole genome shotgun (WGS) entry which is preliminary data.</text>
</comment>
<sequence length="310" mass="35178">MNLITTYFKVKRVPGSVFIGEASLSHQTQRQAEYLYCLARNTAHPDIKYVHLLVEGMESYEHLRDNVLQPASSSSSSLGHRADIHFTRAQRHKIIPVVQLAAQQPLYADLFYYANQLLPQQLVVVCNADVYLSSPYFTLAQVQTLFDSFRDAQRGRQGEKGARSRSEAHGAPQLALALTRYESERRDDAPLIHDYRGSHDAFVLKAPLPIPFLQGVQHVQNCYQAENVVIHELHQQRYCVVNPCLDLRVIHKHEADLRQWLPSVDSARYARAEPATIQQCVKSFFTVSRPQGRTAVCSVCVCVCVCVWCK</sequence>
<protein>
    <submittedName>
        <fullName evidence="1">Uncharacterized protein</fullName>
    </submittedName>
</protein>
<reference evidence="1 2" key="1">
    <citation type="journal article" date="2013" name="PLoS ONE">
        <title>Predicting the Proteins of Angomonas deanei, Strigomonas culicis and Their Respective Endosymbionts Reveals New Aspects of the Trypanosomatidae Family.</title>
        <authorList>
            <person name="Motta M.C."/>
            <person name="Martins A.C."/>
            <person name="de Souza S.S."/>
            <person name="Catta-Preta C.M."/>
            <person name="Silva R."/>
            <person name="Klein C.C."/>
            <person name="de Almeida L.G."/>
            <person name="de Lima Cunha O."/>
            <person name="Ciapina L.P."/>
            <person name="Brocchi M."/>
            <person name="Colabardini A.C."/>
            <person name="de Araujo Lima B."/>
            <person name="Machado C.R."/>
            <person name="de Almeida Soares C.M."/>
            <person name="Probst C.M."/>
            <person name="de Menezes C.B."/>
            <person name="Thompson C.E."/>
            <person name="Bartholomeu D.C."/>
            <person name="Gradia D.F."/>
            <person name="Pavoni D.P."/>
            <person name="Grisard E.C."/>
            <person name="Fantinatti-Garboggini F."/>
            <person name="Marchini F.K."/>
            <person name="Rodrigues-Luiz G.F."/>
            <person name="Wagner G."/>
            <person name="Goldman G.H."/>
            <person name="Fietto J.L."/>
            <person name="Elias M.C."/>
            <person name="Goldman M.H."/>
            <person name="Sagot M.F."/>
            <person name="Pereira M."/>
            <person name="Stoco P.H."/>
            <person name="de Mendonca-Neto R.P."/>
            <person name="Teixeira S.M."/>
            <person name="Maciel T.E."/>
            <person name="de Oliveira Mendes T.A."/>
            <person name="Urmenyi T.P."/>
            <person name="de Souza W."/>
            <person name="Schenkman S."/>
            <person name="de Vasconcelos A.T."/>
        </authorList>
    </citation>
    <scope>NUCLEOTIDE SEQUENCE [LARGE SCALE GENOMIC DNA]</scope>
</reference>
<accession>S9W0B8</accession>
<keyword evidence="2" id="KW-1185">Reference proteome</keyword>
<dbReference type="PANTHER" id="PTHR40743:SF1">
    <property type="entry name" value="POSSIBLE GLYCOSYLTRANSFERASE"/>
    <property type="match status" value="1"/>
</dbReference>
<dbReference type="OrthoDB" id="79426at2759"/>
<dbReference type="Proteomes" id="UP000015354">
    <property type="component" value="Unassembled WGS sequence"/>
</dbReference>
<dbReference type="PANTHER" id="PTHR40743">
    <property type="entry name" value="NUCLEOTIDE-DIPHOSPHO-SUGAR TRANSFERASE CONTAINING PROTEIN"/>
    <property type="match status" value="1"/>
</dbReference>
<proteinExistence type="predicted"/>
<name>S9W0B8_9TRYP</name>
<dbReference type="EMBL" id="ATMH01004575">
    <property type="protein sequence ID" value="EPY29400.1"/>
    <property type="molecule type" value="Genomic_DNA"/>
</dbReference>
<organism evidence="1 2">
    <name type="scientific">Strigomonas culicis</name>
    <dbReference type="NCBI Taxonomy" id="28005"/>
    <lineage>
        <taxon>Eukaryota</taxon>
        <taxon>Discoba</taxon>
        <taxon>Euglenozoa</taxon>
        <taxon>Kinetoplastea</taxon>
        <taxon>Metakinetoplastina</taxon>
        <taxon>Trypanosomatida</taxon>
        <taxon>Trypanosomatidae</taxon>
        <taxon>Strigomonadinae</taxon>
        <taxon>Strigomonas</taxon>
    </lineage>
</organism>
<gene>
    <name evidence="1" type="ORF">STCU_04575</name>
</gene>
<evidence type="ECO:0000313" key="1">
    <source>
        <dbReference type="EMBL" id="EPY29400.1"/>
    </source>
</evidence>
<dbReference type="AlphaFoldDB" id="S9W0B8"/>